<feature type="transmembrane region" description="Helical" evidence="7">
    <location>
        <begin position="57"/>
        <end position="74"/>
    </location>
</feature>
<keyword evidence="10" id="KW-1185">Reference proteome</keyword>
<evidence type="ECO:0000256" key="7">
    <source>
        <dbReference type="SAM" id="Phobius"/>
    </source>
</evidence>
<evidence type="ECO:0000259" key="8">
    <source>
        <dbReference type="PROSITE" id="PS50850"/>
    </source>
</evidence>
<organism evidence="9 10">
    <name type="scientific">Rhodococcoides trifolii</name>
    <dbReference type="NCBI Taxonomy" id="908250"/>
    <lineage>
        <taxon>Bacteria</taxon>
        <taxon>Bacillati</taxon>
        <taxon>Actinomycetota</taxon>
        <taxon>Actinomycetes</taxon>
        <taxon>Mycobacteriales</taxon>
        <taxon>Nocardiaceae</taxon>
        <taxon>Rhodococcoides</taxon>
    </lineage>
</organism>
<feature type="transmembrane region" description="Helical" evidence="7">
    <location>
        <begin position="86"/>
        <end position="105"/>
    </location>
</feature>
<accession>A0A917FM46</accession>
<dbReference type="RefSeq" id="WP_229745707.1">
    <property type="nucleotide sequence ID" value="NZ_BMCU01000001.1"/>
</dbReference>
<feature type="domain" description="Major facilitator superfamily (MFS) profile" evidence="8">
    <location>
        <begin position="20"/>
        <end position="494"/>
    </location>
</feature>
<keyword evidence="3" id="KW-1003">Cell membrane</keyword>
<dbReference type="SUPFAM" id="SSF103473">
    <property type="entry name" value="MFS general substrate transporter"/>
    <property type="match status" value="1"/>
</dbReference>
<feature type="transmembrane region" description="Helical" evidence="7">
    <location>
        <begin position="144"/>
        <end position="164"/>
    </location>
</feature>
<reference evidence="9" key="2">
    <citation type="submission" date="2020-09" db="EMBL/GenBank/DDBJ databases">
        <authorList>
            <person name="Sun Q."/>
            <person name="Sedlacek I."/>
        </authorList>
    </citation>
    <scope>NUCLEOTIDE SEQUENCE</scope>
    <source>
        <strain evidence="9">CCM 7905</strain>
    </source>
</reference>
<feature type="transmembrane region" description="Helical" evidence="7">
    <location>
        <begin position="365"/>
        <end position="383"/>
    </location>
</feature>
<protein>
    <submittedName>
        <fullName evidence="9">MFS transporter</fullName>
    </submittedName>
</protein>
<feature type="transmembrane region" description="Helical" evidence="7">
    <location>
        <begin position="310"/>
        <end position="330"/>
    </location>
</feature>
<dbReference type="Pfam" id="PF07690">
    <property type="entry name" value="MFS_1"/>
    <property type="match status" value="1"/>
</dbReference>
<evidence type="ECO:0000256" key="1">
    <source>
        <dbReference type="ARBA" id="ARBA00004651"/>
    </source>
</evidence>
<dbReference type="GO" id="GO:0022857">
    <property type="term" value="F:transmembrane transporter activity"/>
    <property type="evidence" value="ECO:0007669"/>
    <property type="project" value="InterPro"/>
</dbReference>
<evidence type="ECO:0000256" key="2">
    <source>
        <dbReference type="ARBA" id="ARBA00022448"/>
    </source>
</evidence>
<feature type="transmembrane region" description="Helical" evidence="7">
    <location>
        <begin position="416"/>
        <end position="436"/>
    </location>
</feature>
<dbReference type="InterPro" id="IPR011701">
    <property type="entry name" value="MFS"/>
</dbReference>
<keyword evidence="2" id="KW-0813">Transport</keyword>
<evidence type="ECO:0000256" key="4">
    <source>
        <dbReference type="ARBA" id="ARBA00022692"/>
    </source>
</evidence>
<feature type="transmembrane region" description="Helical" evidence="7">
    <location>
        <begin position="273"/>
        <end position="298"/>
    </location>
</feature>
<comment type="caution">
    <text evidence="9">The sequence shown here is derived from an EMBL/GenBank/DDBJ whole genome shotgun (WGS) entry which is preliminary data.</text>
</comment>
<dbReference type="CDD" id="cd17321">
    <property type="entry name" value="MFS_MMR_MDR_like"/>
    <property type="match status" value="1"/>
</dbReference>
<evidence type="ECO:0000313" key="10">
    <source>
        <dbReference type="Proteomes" id="UP000654257"/>
    </source>
</evidence>
<keyword evidence="6 7" id="KW-0472">Membrane</keyword>
<dbReference type="EMBL" id="BMCU01000001">
    <property type="protein sequence ID" value="GGF91036.1"/>
    <property type="molecule type" value="Genomic_DNA"/>
</dbReference>
<feature type="transmembrane region" description="Helical" evidence="7">
    <location>
        <begin position="111"/>
        <end position="132"/>
    </location>
</feature>
<dbReference type="Gene3D" id="1.20.1720.10">
    <property type="entry name" value="Multidrug resistance protein D"/>
    <property type="match status" value="1"/>
</dbReference>
<feature type="transmembrane region" description="Helical" evidence="7">
    <location>
        <begin position="337"/>
        <end position="359"/>
    </location>
</feature>
<dbReference type="InterPro" id="IPR020846">
    <property type="entry name" value="MFS_dom"/>
</dbReference>
<dbReference type="PRINTS" id="PR01036">
    <property type="entry name" value="TCRTETB"/>
</dbReference>
<gene>
    <name evidence="9" type="ORF">GCM10007304_01230</name>
</gene>
<name>A0A917FM46_9NOCA</name>
<dbReference type="Proteomes" id="UP000654257">
    <property type="component" value="Unassembled WGS sequence"/>
</dbReference>
<reference evidence="9" key="1">
    <citation type="journal article" date="2014" name="Int. J. Syst. Evol. Microbiol.">
        <title>Complete genome sequence of Corynebacterium casei LMG S-19264T (=DSM 44701T), isolated from a smear-ripened cheese.</title>
        <authorList>
            <consortium name="US DOE Joint Genome Institute (JGI-PGF)"/>
            <person name="Walter F."/>
            <person name="Albersmeier A."/>
            <person name="Kalinowski J."/>
            <person name="Ruckert C."/>
        </authorList>
    </citation>
    <scope>NUCLEOTIDE SEQUENCE</scope>
    <source>
        <strain evidence="9">CCM 7905</strain>
    </source>
</reference>
<feature type="transmembrane region" description="Helical" evidence="7">
    <location>
        <begin position="206"/>
        <end position="223"/>
    </location>
</feature>
<feature type="transmembrane region" description="Helical" evidence="7">
    <location>
        <begin position="170"/>
        <end position="194"/>
    </location>
</feature>
<feature type="transmembrane region" description="Helical" evidence="7">
    <location>
        <begin position="235"/>
        <end position="252"/>
    </location>
</feature>
<sequence>MTFGQSTSASERATRREWIGLSVLVLPIVLVSMDISVLYLALPSIADDLSPSSSQQLWILDIYSFILAGLLVTMGSVGDRIGTRRLLMIGSAIFGLASVAAAFSHTPELLIASRVLLGIGGATLAPSTLALLRIMFVDPVQRGAAVGIWTAGFSGGAALGPVIGGVLLEYFWWGSVFLINIPIMVVLLIFAPVVLPESKNPNPGRFDPVSVVFSIAAMLSIVYAVKHAAQEGVDLQALVVLAVGLVIGALFVRRQRATATPIIDFTLFRVPAFSVAVLVILVSVFVISGFNLALSQYLQLVKGLGPLEAGLWSLIPAVVTTVASVSAPLIMKRRSPAVILVGALIVMGLGSAVIAFVAVPGDTGSGFTLAILLIGMAVAALGVGTGTTLGSDRVLATAAPEKAGAAGSVSETGAEIGGALGIALLGSISAATYRIAMGDEGTVDNTLSGALATARSLPANESAELADRAREAYVDGIVAAAGSTVLIMVAAGVTAVVLFRKGQAASRR</sequence>
<dbReference type="GO" id="GO:0005886">
    <property type="term" value="C:plasma membrane"/>
    <property type="evidence" value="ECO:0007669"/>
    <property type="project" value="UniProtKB-SubCell"/>
</dbReference>
<evidence type="ECO:0000313" key="9">
    <source>
        <dbReference type="EMBL" id="GGF91036.1"/>
    </source>
</evidence>
<evidence type="ECO:0000256" key="5">
    <source>
        <dbReference type="ARBA" id="ARBA00022989"/>
    </source>
</evidence>
<proteinExistence type="predicted"/>
<dbReference type="PROSITE" id="PS50850">
    <property type="entry name" value="MFS"/>
    <property type="match status" value="1"/>
</dbReference>
<feature type="transmembrane region" description="Helical" evidence="7">
    <location>
        <begin position="21"/>
        <end position="42"/>
    </location>
</feature>
<evidence type="ECO:0000256" key="6">
    <source>
        <dbReference type="ARBA" id="ARBA00023136"/>
    </source>
</evidence>
<dbReference type="AlphaFoldDB" id="A0A917FM46"/>
<dbReference type="PANTHER" id="PTHR42718:SF47">
    <property type="entry name" value="METHYL VIOLOGEN RESISTANCE PROTEIN SMVA"/>
    <property type="match status" value="1"/>
</dbReference>
<evidence type="ECO:0000256" key="3">
    <source>
        <dbReference type="ARBA" id="ARBA00022475"/>
    </source>
</evidence>
<dbReference type="PANTHER" id="PTHR42718">
    <property type="entry name" value="MAJOR FACILITATOR SUPERFAMILY MULTIDRUG TRANSPORTER MFSC"/>
    <property type="match status" value="1"/>
</dbReference>
<feature type="transmembrane region" description="Helical" evidence="7">
    <location>
        <begin position="477"/>
        <end position="499"/>
    </location>
</feature>
<dbReference type="InterPro" id="IPR036259">
    <property type="entry name" value="MFS_trans_sf"/>
</dbReference>
<keyword evidence="5 7" id="KW-1133">Transmembrane helix</keyword>
<dbReference type="Gene3D" id="1.20.1250.20">
    <property type="entry name" value="MFS general substrate transporter like domains"/>
    <property type="match status" value="1"/>
</dbReference>
<comment type="subcellular location">
    <subcellularLocation>
        <location evidence="1">Cell membrane</location>
        <topology evidence="1">Multi-pass membrane protein</topology>
    </subcellularLocation>
</comment>
<keyword evidence="4 7" id="KW-0812">Transmembrane</keyword>